<dbReference type="Pfam" id="PF22638">
    <property type="entry name" value="FlgK_D1"/>
    <property type="match status" value="1"/>
</dbReference>
<keyword evidence="6" id="KW-0975">Bacterial flagellum</keyword>
<evidence type="ECO:0000313" key="9">
    <source>
        <dbReference type="EMBL" id="MDT1063102.1"/>
    </source>
</evidence>
<dbReference type="PANTHER" id="PTHR30033:SF1">
    <property type="entry name" value="FLAGELLAR HOOK-ASSOCIATED PROTEIN 1"/>
    <property type="match status" value="1"/>
</dbReference>
<evidence type="ECO:0000256" key="3">
    <source>
        <dbReference type="ARBA" id="ARBA00009677"/>
    </source>
</evidence>
<evidence type="ECO:0000256" key="4">
    <source>
        <dbReference type="ARBA" id="ARBA00016244"/>
    </source>
</evidence>
<dbReference type="EMBL" id="JAVRQI010000011">
    <property type="protein sequence ID" value="MDT1063102.1"/>
    <property type="molecule type" value="Genomic_DNA"/>
</dbReference>
<sequence length="484" mass="50287">MSLSSAISNALSGLAATSRGTEVVSTNISNKSVSGYARRELELSSRLYAANGGGVAIDGVQRMVNAGLLAESRLALARATGSETLATFHASVEANFGTADDASSLTSHLTAFDAAIAAATSRPDSDVRLQDVLDSARNLAAKIGDVSQGIEDARTGAEKAIASDVDKLNTALERVAALNRQITVTSSQGGDPSSLMDARQAAIDEISSIVPLVEVTRENGRVALFTKGGATLLDGTTPAQIGFAAAGRVTADMSVENGALGTLTINGKALSQSEMAVLDGGSIGANFQIRDQLAPEYQKQIDGFARELYDRFADPAVDATLGGGHGLFSDLQADLDPANETGFAGRIAVSDTYDPDRGGELWRLRAGQNAAGPGDLGESGLLLRMSTALSENRAPASAAMSTTPRTMLTLATDIVSRASTFRLGSEATALQDKTHSDTLRTTLLAEGVDTDSEMEGLLSLERAYASNAKVLQTVNDMLDQILRL</sequence>
<comment type="caution">
    <text evidence="9">The sequence shown here is derived from an EMBL/GenBank/DDBJ whole genome shotgun (WGS) entry which is preliminary data.</text>
</comment>
<dbReference type="PANTHER" id="PTHR30033">
    <property type="entry name" value="FLAGELLAR HOOK-ASSOCIATED PROTEIN 1"/>
    <property type="match status" value="1"/>
</dbReference>
<dbReference type="NCBIfam" id="TIGR02492">
    <property type="entry name" value="flgK_ends"/>
    <property type="match status" value="1"/>
</dbReference>
<reference evidence="10" key="1">
    <citation type="submission" date="2023-07" db="EMBL/GenBank/DDBJ databases">
        <title>Characterization of two Paracoccaceae strains isolated from Phycosphere and proposal of Xinfangfangia lacusdiani sp. nov.</title>
        <authorList>
            <person name="Deng Y."/>
            <person name="Zhang Y.Q."/>
        </authorList>
    </citation>
    <scope>NUCLEOTIDE SEQUENCE [LARGE SCALE GENOMIC DNA]</scope>
    <source>
        <strain evidence="10">CPCC 101403</strain>
    </source>
</reference>
<keyword evidence="9" id="KW-0969">Cilium</keyword>
<dbReference type="PROSITE" id="PS00588">
    <property type="entry name" value="FLAGELLA_BB_ROD"/>
    <property type="match status" value="1"/>
</dbReference>
<keyword evidence="10" id="KW-1185">Reference proteome</keyword>
<protein>
    <recommendedName>
        <fullName evidence="4">Flagellar hook-associated protein 1</fullName>
    </recommendedName>
</protein>
<accession>A0ABU3EFU0</accession>
<evidence type="ECO:0000313" key="10">
    <source>
        <dbReference type="Proteomes" id="UP001251085"/>
    </source>
</evidence>
<dbReference type="InterPro" id="IPR053927">
    <property type="entry name" value="FlgK_helical"/>
</dbReference>
<proteinExistence type="inferred from homology"/>
<feature type="domain" description="Flagellar basal-body/hook protein C-terminal" evidence="7">
    <location>
        <begin position="446"/>
        <end position="484"/>
    </location>
</feature>
<dbReference type="Pfam" id="PF06429">
    <property type="entry name" value="Flg_bbr_C"/>
    <property type="match status" value="1"/>
</dbReference>
<evidence type="ECO:0000259" key="8">
    <source>
        <dbReference type="Pfam" id="PF22638"/>
    </source>
</evidence>
<name>A0ABU3EFU0_9RHOB</name>
<gene>
    <name evidence="9" type="primary">flgK</name>
    <name evidence="9" type="ORF">RM190_14590</name>
</gene>
<keyword evidence="9" id="KW-0282">Flagellum</keyword>
<dbReference type="InterPro" id="IPR019776">
    <property type="entry name" value="Flagellar_basal_body_rod_CS"/>
</dbReference>
<dbReference type="SUPFAM" id="SSF64518">
    <property type="entry name" value="Phase 1 flagellin"/>
    <property type="match status" value="1"/>
</dbReference>
<evidence type="ECO:0000259" key="7">
    <source>
        <dbReference type="Pfam" id="PF06429"/>
    </source>
</evidence>
<evidence type="ECO:0000256" key="2">
    <source>
        <dbReference type="ARBA" id="ARBA00004613"/>
    </source>
</evidence>
<feature type="domain" description="Flagellar hook-associated protein FlgK helical" evidence="8">
    <location>
        <begin position="99"/>
        <end position="312"/>
    </location>
</feature>
<organism evidence="9 10">
    <name type="scientific">Paracoccus broussonetiae</name>
    <dbReference type="NCBI Taxonomy" id="3075834"/>
    <lineage>
        <taxon>Bacteria</taxon>
        <taxon>Pseudomonadati</taxon>
        <taxon>Pseudomonadota</taxon>
        <taxon>Alphaproteobacteria</taxon>
        <taxon>Rhodobacterales</taxon>
        <taxon>Paracoccaceae</taxon>
        <taxon>Paracoccus</taxon>
    </lineage>
</organism>
<keyword evidence="9" id="KW-0966">Cell projection</keyword>
<evidence type="ECO:0000256" key="5">
    <source>
        <dbReference type="ARBA" id="ARBA00022525"/>
    </source>
</evidence>
<dbReference type="RefSeq" id="WP_311760193.1">
    <property type="nucleotide sequence ID" value="NZ_JAVRQI010000011.1"/>
</dbReference>
<keyword evidence="5" id="KW-0964">Secreted</keyword>
<evidence type="ECO:0000256" key="6">
    <source>
        <dbReference type="ARBA" id="ARBA00023143"/>
    </source>
</evidence>
<comment type="similarity">
    <text evidence="3">Belongs to the flagella basal body rod proteins family.</text>
</comment>
<dbReference type="InterPro" id="IPR010930">
    <property type="entry name" value="Flg_bb/hook_C_dom"/>
</dbReference>
<comment type="subcellular location">
    <subcellularLocation>
        <location evidence="1">Bacterial flagellum</location>
    </subcellularLocation>
    <subcellularLocation>
        <location evidence="2">Secreted</location>
    </subcellularLocation>
</comment>
<dbReference type="InterPro" id="IPR002371">
    <property type="entry name" value="FlgK"/>
</dbReference>
<dbReference type="Proteomes" id="UP001251085">
    <property type="component" value="Unassembled WGS sequence"/>
</dbReference>
<evidence type="ECO:0000256" key="1">
    <source>
        <dbReference type="ARBA" id="ARBA00004365"/>
    </source>
</evidence>